<organism evidence="1 2">
    <name type="scientific">Ottowia thiooxydans</name>
    <dbReference type="NCBI Taxonomy" id="219182"/>
    <lineage>
        <taxon>Bacteria</taxon>
        <taxon>Pseudomonadati</taxon>
        <taxon>Pseudomonadota</taxon>
        <taxon>Betaproteobacteria</taxon>
        <taxon>Burkholderiales</taxon>
        <taxon>Comamonadaceae</taxon>
        <taxon>Ottowia</taxon>
    </lineage>
</organism>
<comment type="caution">
    <text evidence="1">The sequence shown here is derived from an EMBL/GenBank/DDBJ whole genome shotgun (WGS) entry which is preliminary data.</text>
</comment>
<evidence type="ECO:0000313" key="2">
    <source>
        <dbReference type="Proteomes" id="UP001549320"/>
    </source>
</evidence>
<keyword evidence="2" id="KW-1185">Reference proteome</keyword>
<dbReference type="Pfam" id="PF13591">
    <property type="entry name" value="MerR_2"/>
    <property type="match status" value="1"/>
</dbReference>
<gene>
    <name evidence="1" type="ORF">ABIE13_002192</name>
</gene>
<dbReference type="Proteomes" id="UP001549320">
    <property type="component" value="Unassembled WGS sequence"/>
</dbReference>
<dbReference type="EMBL" id="JBEPSH010000004">
    <property type="protein sequence ID" value="MET4577081.1"/>
    <property type="molecule type" value="Genomic_DNA"/>
</dbReference>
<reference evidence="1 2" key="1">
    <citation type="submission" date="2024-06" db="EMBL/GenBank/DDBJ databases">
        <title>Sorghum-associated microbial communities from plants grown in Nebraska, USA.</title>
        <authorList>
            <person name="Schachtman D."/>
        </authorList>
    </citation>
    <scope>NUCLEOTIDE SEQUENCE [LARGE SCALE GENOMIC DNA]</scope>
    <source>
        <strain evidence="1 2">2709</strain>
    </source>
</reference>
<dbReference type="Gene3D" id="1.10.1660.10">
    <property type="match status" value="1"/>
</dbReference>
<name>A0ABV2Q7S4_9BURK</name>
<dbReference type="RefSeq" id="WP_354443167.1">
    <property type="nucleotide sequence ID" value="NZ_JBEPSH010000004.1"/>
</dbReference>
<proteinExistence type="predicted"/>
<evidence type="ECO:0000313" key="1">
    <source>
        <dbReference type="EMBL" id="MET4577081.1"/>
    </source>
</evidence>
<sequence>MTPTSISVHLVEVLEDEALTVQDLARGARMQPEWVVTHVEAGVFQPCAGGAAAEWRFTTTTLQRARRIAQLEHSFDADPQLAALAADLMEEVAVLRQRLQRNI</sequence>
<accession>A0ABV2Q7S4</accession>
<protein>
    <submittedName>
        <fullName evidence="1">Chaperone modulatory protein CbpM</fullName>
    </submittedName>
</protein>